<feature type="domain" description="Glycosyl transferase family 28 C-terminal" evidence="1">
    <location>
        <begin position="250"/>
        <end position="323"/>
    </location>
</feature>
<dbReference type="Proteomes" id="UP000516305">
    <property type="component" value="Chromosome"/>
</dbReference>
<dbReference type="SUPFAM" id="SSF53756">
    <property type="entry name" value="UDP-Glycosyltransferase/glycogen phosphorylase"/>
    <property type="match status" value="1"/>
</dbReference>
<dbReference type="GO" id="GO:0016758">
    <property type="term" value="F:hexosyltransferase activity"/>
    <property type="evidence" value="ECO:0007669"/>
    <property type="project" value="InterPro"/>
</dbReference>
<dbReference type="KEGG" id="chyd:H4K34_09920"/>
<reference evidence="2 3" key="1">
    <citation type="submission" date="2020-08" db="EMBL/GenBank/DDBJ databases">
        <title>Croceimicrobium hydrocarbonivorans gen. nov., sp. nov., a novel marine bacterium isolated from a bacterial consortium that degrades polyethylene terephthalate.</title>
        <authorList>
            <person name="Liu R."/>
        </authorList>
    </citation>
    <scope>NUCLEOTIDE SEQUENCE [LARGE SCALE GENOMIC DNA]</scope>
    <source>
        <strain evidence="2 3">A20-9</strain>
    </source>
</reference>
<keyword evidence="2" id="KW-0808">Transferase</keyword>
<dbReference type="AlphaFoldDB" id="A0A7H0VAF0"/>
<evidence type="ECO:0000313" key="3">
    <source>
        <dbReference type="Proteomes" id="UP000516305"/>
    </source>
</evidence>
<dbReference type="InterPro" id="IPR007235">
    <property type="entry name" value="Glyco_trans_28_C"/>
</dbReference>
<evidence type="ECO:0000313" key="2">
    <source>
        <dbReference type="EMBL" id="QNR22698.1"/>
    </source>
</evidence>
<dbReference type="Gene3D" id="3.40.50.2000">
    <property type="entry name" value="Glycogen Phosphorylase B"/>
    <property type="match status" value="1"/>
</dbReference>
<dbReference type="Pfam" id="PF04101">
    <property type="entry name" value="Glyco_tran_28_C"/>
    <property type="match status" value="1"/>
</dbReference>
<name>A0A7H0VAF0_9FLAO</name>
<protein>
    <submittedName>
        <fullName evidence="2">Glycosyltransferase</fullName>
    </submittedName>
</protein>
<dbReference type="RefSeq" id="WP_210757265.1">
    <property type="nucleotide sequence ID" value="NZ_CP060139.1"/>
</dbReference>
<sequence>MSRRVLYGVLNWGLGHASRSSVVIRALEEAGFEPILASDGVAGEWLQEEFPHLEYRELPSYEVRYSKSSRQWPSLVSGLPRIAKAASAERRILRLWADDLKPAGIISDNRLGFSHPDYPSAYISHQLSPKAGSFTRFAAASHRSYYRQFSELWIPDDKDRSLSGSLSTGIGKKRFIGPLSTLERRPVEGERVLIILSGPEPQRSILERRLFEQADALPDSTVLVRGINGACPDRYHQKFKVYDRLGRMDLSALIAQSSLVISRSGYSSLMDYHYLGKRALLVPTPGQSEQEYLAKRHAKRKGYMAVKQDDLLLSTQLEQALAMPFPEPQDFSLPEDLFRIFSA</sequence>
<proteinExistence type="predicted"/>
<evidence type="ECO:0000259" key="1">
    <source>
        <dbReference type="Pfam" id="PF04101"/>
    </source>
</evidence>
<accession>A0A7H0VAF0</accession>
<keyword evidence="3" id="KW-1185">Reference proteome</keyword>
<organism evidence="2 3">
    <name type="scientific">Croceimicrobium hydrocarbonivorans</name>
    <dbReference type="NCBI Taxonomy" id="2761580"/>
    <lineage>
        <taxon>Bacteria</taxon>
        <taxon>Pseudomonadati</taxon>
        <taxon>Bacteroidota</taxon>
        <taxon>Flavobacteriia</taxon>
        <taxon>Flavobacteriales</taxon>
        <taxon>Owenweeksiaceae</taxon>
        <taxon>Croceimicrobium</taxon>
    </lineage>
</organism>
<gene>
    <name evidence="2" type="ORF">H4K34_09920</name>
</gene>
<dbReference type="EMBL" id="CP060139">
    <property type="protein sequence ID" value="QNR22698.1"/>
    <property type="molecule type" value="Genomic_DNA"/>
</dbReference>